<dbReference type="GO" id="GO:0005524">
    <property type="term" value="F:ATP binding"/>
    <property type="evidence" value="ECO:0007669"/>
    <property type="project" value="InterPro"/>
</dbReference>
<evidence type="ECO:0000256" key="1">
    <source>
        <dbReference type="SAM" id="MobiDB-lite"/>
    </source>
</evidence>
<feature type="compositionally biased region" description="Polar residues" evidence="1">
    <location>
        <begin position="407"/>
        <end position="416"/>
    </location>
</feature>
<dbReference type="OrthoDB" id="5575559at2759"/>
<dbReference type="InterPro" id="IPR002423">
    <property type="entry name" value="Cpn60/GroEL/TCP-1"/>
</dbReference>
<organism evidence="2 3">
    <name type="scientific">Miscanthus lutarioriparius</name>
    <dbReference type="NCBI Taxonomy" id="422564"/>
    <lineage>
        <taxon>Eukaryota</taxon>
        <taxon>Viridiplantae</taxon>
        <taxon>Streptophyta</taxon>
        <taxon>Embryophyta</taxon>
        <taxon>Tracheophyta</taxon>
        <taxon>Spermatophyta</taxon>
        <taxon>Magnoliopsida</taxon>
        <taxon>Liliopsida</taxon>
        <taxon>Poales</taxon>
        <taxon>Poaceae</taxon>
        <taxon>PACMAD clade</taxon>
        <taxon>Panicoideae</taxon>
        <taxon>Andropogonodae</taxon>
        <taxon>Andropogoneae</taxon>
        <taxon>Saccharinae</taxon>
        <taxon>Miscanthus</taxon>
    </lineage>
</organism>
<sequence length="446" mass="49137">MPNVVVVTTESDDDDDDAIWIPPDEAAAADSMELEDDEPTCYDARAGGSTSYCTDEDDGSDDDDDATTSSSIRWCHADQSSTNAALAADREERQKAMLRAMNGQLRMLAARFLESAGIGIDTTSNSNSNSCCWLDIVTSLSWEAALVIKPDVGTAVGNQMDPSSYIKVKCLASGTPRQCEVVKGLVFRKNVAHKHMPSKCRNPRLLLLSGVLGHSHVGFSSFSSIEQEKDHLDKSVCKMMEICRPDVIMVEKTVSRDIQELLLKEGVTLVLDMKLNRLQRIARCSGAPILSFSEVLSKPKLKQCDYFHIEKVTEEHNLTCSTGVGKRPSKTLMFLEGFHKPLGCTILLRGANTEELKKIKQVMNYTVFAAYRLVLETSFFEDQKLILNNKNSSKEEVSVTRRAGPSSLGSVQESTDGVPVTISSTYFNALNSLEKNFPNQALLLKD</sequence>
<evidence type="ECO:0000313" key="3">
    <source>
        <dbReference type="Proteomes" id="UP000604825"/>
    </source>
</evidence>
<protein>
    <submittedName>
        <fullName evidence="2">Uncharacterized protein</fullName>
    </submittedName>
</protein>
<dbReference type="GO" id="GO:0046854">
    <property type="term" value="P:phosphatidylinositol phosphate biosynthetic process"/>
    <property type="evidence" value="ECO:0007669"/>
    <property type="project" value="TreeGrafter"/>
</dbReference>
<dbReference type="Pfam" id="PF00118">
    <property type="entry name" value="Cpn60_TCP1"/>
    <property type="match status" value="1"/>
</dbReference>
<dbReference type="PANTHER" id="PTHR45748">
    <property type="entry name" value="1-PHOSPHATIDYLINOSITOL 3-PHOSPHATE 5-KINASE-RELATED"/>
    <property type="match status" value="1"/>
</dbReference>
<evidence type="ECO:0000313" key="2">
    <source>
        <dbReference type="EMBL" id="CAD6261563.1"/>
    </source>
</evidence>
<dbReference type="Proteomes" id="UP000604825">
    <property type="component" value="Unassembled WGS sequence"/>
</dbReference>
<gene>
    <name evidence="2" type="ORF">NCGR_LOCUS44960</name>
</gene>
<feature type="region of interest" description="Disordered" evidence="1">
    <location>
        <begin position="25"/>
        <end position="70"/>
    </location>
</feature>
<dbReference type="InterPro" id="IPR027409">
    <property type="entry name" value="GroEL-like_apical_dom_sf"/>
</dbReference>
<dbReference type="SUPFAM" id="SSF52029">
    <property type="entry name" value="GroEL apical domain-like"/>
    <property type="match status" value="1"/>
</dbReference>
<dbReference type="EMBL" id="CAJGYO010000012">
    <property type="protein sequence ID" value="CAD6261563.1"/>
    <property type="molecule type" value="Genomic_DNA"/>
</dbReference>
<proteinExistence type="predicted"/>
<dbReference type="CDD" id="cd03334">
    <property type="entry name" value="Fab1_TCP"/>
    <property type="match status" value="1"/>
</dbReference>
<feature type="region of interest" description="Disordered" evidence="1">
    <location>
        <begin position="397"/>
        <end position="416"/>
    </location>
</feature>
<dbReference type="PANTHER" id="PTHR45748:SF4">
    <property type="entry name" value="1-PHOSPHATIDYLINOSITOL-3-PHOSPHATE 5-KINASE FAB1D-RELATED"/>
    <property type="match status" value="1"/>
</dbReference>
<name>A0A811QX49_9POAL</name>
<dbReference type="AlphaFoldDB" id="A0A811QX49"/>
<keyword evidence="3" id="KW-1185">Reference proteome</keyword>
<dbReference type="GO" id="GO:0010008">
    <property type="term" value="C:endosome membrane"/>
    <property type="evidence" value="ECO:0007669"/>
    <property type="project" value="TreeGrafter"/>
</dbReference>
<dbReference type="FunFam" id="3.50.7.10:FF:000007">
    <property type="entry name" value="1-phosphatidylinositol 3-phosphate 5-kinase isoform X1"/>
    <property type="match status" value="1"/>
</dbReference>
<comment type="caution">
    <text evidence="2">The sequence shown here is derived from an EMBL/GenBank/DDBJ whole genome shotgun (WGS) entry which is preliminary data.</text>
</comment>
<accession>A0A811QX49</accession>
<dbReference type="Gene3D" id="3.50.7.10">
    <property type="entry name" value="GroEL"/>
    <property type="match status" value="1"/>
</dbReference>
<dbReference type="GO" id="GO:0000285">
    <property type="term" value="F:1-phosphatidylinositol-3-phosphate 5-kinase activity"/>
    <property type="evidence" value="ECO:0007669"/>
    <property type="project" value="TreeGrafter"/>
</dbReference>
<feature type="region of interest" description="Disordered" evidence="1">
    <location>
        <begin position="1"/>
        <end position="20"/>
    </location>
</feature>
<reference evidence="2" key="1">
    <citation type="submission" date="2020-10" db="EMBL/GenBank/DDBJ databases">
        <authorList>
            <person name="Han B."/>
            <person name="Lu T."/>
            <person name="Zhao Q."/>
            <person name="Huang X."/>
            <person name="Zhao Y."/>
        </authorList>
    </citation>
    <scope>NUCLEOTIDE SEQUENCE</scope>
</reference>
<feature type="compositionally biased region" description="Acidic residues" evidence="1">
    <location>
        <begin position="54"/>
        <end position="66"/>
    </location>
</feature>